<dbReference type="Proteomes" id="UP000828941">
    <property type="component" value="Chromosome 2"/>
</dbReference>
<keyword evidence="2" id="KW-1185">Reference proteome</keyword>
<sequence>MKSSISLAFFFFLLFAFSAANDVVYDIDGQPLTFGDRYQIIPALRGKGGGLELGKTGNDSCPISVVQARSEVNSGLQVDFLIGLPVINITEGTPLIIRFPDERPSCVRNPTAWDVVEEFPQGWSVKLEYFEIRFGPFRIKKVGQYDYKIIYCRSSDNVCADLGIKNRRLIVRDGNPFLVRFKKAIGSSAE</sequence>
<accession>A0ACB9Q126</accession>
<proteinExistence type="predicted"/>
<gene>
    <name evidence="1" type="ORF">L6164_003517</name>
</gene>
<reference evidence="1 2" key="1">
    <citation type="journal article" date="2022" name="DNA Res.">
        <title>Chromosomal-level genome assembly of the orchid tree Bauhinia variegata (Leguminosae; Cercidoideae) supports the allotetraploid origin hypothesis of Bauhinia.</title>
        <authorList>
            <person name="Zhong Y."/>
            <person name="Chen Y."/>
            <person name="Zheng D."/>
            <person name="Pang J."/>
            <person name="Liu Y."/>
            <person name="Luo S."/>
            <person name="Meng S."/>
            <person name="Qian L."/>
            <person name="Wei D."/>
            <person name="Dai S."/>
            <person name="Zhou R."/>
        </authorList>
    </citation>
    <scope>NUCLEOTIDE SEQUENCE [LARGE SCALE GENOMIC DNA]</scope>
    <source>
        <strain evidence="1">BV-YZ2020</strain>
    </source>
</reference>
<protein>
    <submittedName>
        <fullName evidence="1">Uncharacterized protein</fullName>
    </submittedName>
</protein>
<name>A0ACB9Q126_BAUVA</name>
<evidence type="ECO:0000313" key="1">
    <source>
        <dbReference type="EMBL" id="KAI4354670.1"/>
    </source>
</evidence>
<evidence type="ECO:0000313" key="2">
    <source>
        <dbReference type="Proteomes" id="UP000828941"/>
    </source>
</evidence>
<comment type="caution">
    <text evidence="1">The sequence shown here is derived from an EMBL/GenBank/DDBJ whole genome shotgun (WGS) entry which is preliminary data.</text>
</comment>
<organism evidence="1 2">
    <name type="scientific">Bauhinia variegata</name>
    <name type="common">Purple orchid tree</name>
    <name type="synonym">Phanera variegata</name>
    <dbReference type="NCBI Taxonomy" id="167791"/>
    <lineage>
        <taxon>Eukaryota</taxon>
        <taxon>Viridiplantae</taxon>
        <taxon>Streptophyta</taxon>
        <taxon>Embryophyta</taxon>
        <taxon>Tracheophyta</taxon>
        <taxon>Spermatophyta</taxon>
        <taxon>Magnoliopsida</taxon>
        <taxon>eudicotyledons</taxon>
        <taxon>Gunneridae</taxon>
        <taxon>Pentapetalae</taxon>
        <taxon>rosids</taxon>
        <taxon>fabids</taxon>
        <taxon>Fabales</taxon>
        <taxon>Fabaceae</taxon>
        <taxon>Cercidoideae</taxon>
        <taxon>Cercideae</taxon>
        <taxon>Bauhiniinae</taxon>
        <taxon>Bauhinia</taxon>
    </lineage>
</organism>
<dbReference type="EMBL" id="CM039427">
    <property type="protein sequence ID" value="KAI4354670.1"/>
    <property type="molecule type" value="Genomic_DNA"/>
</dbReference>